<dbReference type="Gene3D" id="3.30.870.10">
    <property type="entry name" value="Endonuclease Chain A"/>
    <property type="match status" value="1"/>
</dbReference>
<dbReference type="PANTHER" id="PTHR43856">
    <property type="entry name" value="CARDIOLIPIN HYDROLASE"/>
    <property type="match status" value="1"/>
</dbReference>
<dbReference type="InterPro" id="IPR051406">
    <property type="entry name" value="PLD_domain"/>
</dbReference>
<evidence type="ECO:0000256" key="1">
    <source>
        <dbReference type="ARBA" id="ARBA00022801"/>
    </source>
</evidence>
<organism evidence="8 9">
    <name type="scientific">Hydra vulgaris</name>
    <name type="common">Hydra</name>
    <name type="synonym">Hydra attenuata</name>
    <dbReference type="NCBI Taxonomy" id="6087"/>
    <lineage>
        <taxon>Eukaryota</taxon>
        <taxon>Metazoa</taxon>
        <taxon>Cnidaria</taxon>
        <taxon>Hydrozoa</taxon>
        <taxon>Hydroidolina</taxon>
        <taxon>Anthoathecata</taxon>
        <taxon>Aplanulata</taxon>
        <taxon>Hydridae</taxon>
        <taxon>Hydra</taxon>
    </lineage>
</organism>
<sequence length="217" mass="25239">MVINQAIFFYAYKTFLFLWSTRIGMLTASNVWTAVKLSTSAFRNKLCPDNTIVLFFPDLSYPCKWYLNNKPCPNKSCKFLHKSSSLGYLMNCLNQTIFSIDVCIFVITSQDLSEILIKLHKKGVIVRIITDYEKMDLNNSQIEQFRANGIQVRHDKTSFLMHHKFAIIDGKTLINGSFNWTNQAITGNQENLIITNNQLLIKPFKDQFEKLWIMYKP</sequence>
<evidence type="ECO:0000259" key="7">
    <source>
        <dbReference type="SMART" id="SM00155"/>
    </source>
</evidence>
<evidence type="ECO:0000313" key="9">
    <source>
        <dbReference type="RefSeq" id="XP_065659564.1"/>
    </source>
</evidence>
<keyword evidence="8" id="KW-1185">Reference proteome</keyword>
<name>A0ABM4CD17_HYDVU</name>
<evidence type="ECO:0000256" key="6">
    <source>
        <dbReference type="ARBA" id="ARBA00043167"/>
    </source>
</evidence>
<feature type="domain" description="PLD phosphodiesterase" evidence="7">
    <location>
        <begin position="157"/>
        <end position="184"/>
    </location>
</feature>
<evidence type="ECO:0000256" key="2">
    <source>
        <dbReference type="ARBA" id="ARBA00022963"/>
    </source>
</evidence>
<dbReference type="Proteomes" id="UP001652625">
    <property type="component" value="Chromosome 08"/>
</dbReference>
<keyword evidence="1" id="KW-0378">Hydrolase</keyword>
<evidence type="ECO:0000313" key="8">
    <source>
        <dbReference type="Proteomes" id="UP001652625"/>
    </source>
</evidence>
<reference evidence="9" key="1">
    <citation type="submission" date="2025-08" db="UniProtKB">
        <authorList>
            <consortium name="RefSeq"/>
        </authorList>
    </citation>
    <scope>IDENTIFICATION</scope>
</reference>
<evidence type="ECO:0000256" key="4">
    <source>
        <dbReference type="ARBA" id="ARBA00038012"/>
    </source>
</evidence>
<dbReference type="InterPro" id="IPR001736">
    <property type="entry name" value="PLipase_D/transphosphatidylase"/>
</dbReference>
<gene>
    <name evidence="9" type="primary">LOC100209424</name>
</gene>
<evidence type="ECO:0000256" key="5">
    <source>
        <dbReference type="ARBA" id="ARBA00040549"/>
    </source>
</evidence>
<dbReference type="Pfam" id="PF13091">
    <property type="entry name" value="PLDc_2"/>
    <property type="match status" value="1"/>
</dbReference>
<accession>A0ABM4CD17</accession>
<dbReference type="InterPro" id="IPR025202">
    <property type="entry name" value="PLD-like_dom"/>
</dbReference>
<dbReference type="RefSeq" id="XP_065659564.1">
    <property type="nucleotide sequence ID" value="XM_065803492.1"/>
</dbReference>
<keyword evidence="2" id="KW-0442">Lipid degradation</keyword>
<dbReference type="SMART" id="SM00155">
    <property type="entry name" value="PLDc"/>
    <property type="match status" value="1"/>
</dbReference>
<dbReference type="PANTHER" id="PTHR43856:SF1">
    <property type="entry name" value="MITOCHONDRIAL CARDIOLIPIN HYDROLASE"/>
    <property type="match status" value="1"/>
</dbReference>
<dbReference type="GeneID" id="100209424"/>
<proteinExistence type="inferred from homology"/>
<keyword evidence="3" id="KW-0443">Lipid metabolism</keyword>
<dbReference type="CDD" id="cd09171">
    <property type="entry name" value="PLDc_vPLD6_like"/>
    <property type="match status" value="1"/>
</dbReference>
<evidence type="ECO:0000256" key="3">
    <source>
        <dbReference type="ARBA" id="ARBA00023098"/>
    </source>
</evidence>
<comment type="similarity">
    <text evidence="4">Belongs to the phospholipase D family. MitoPLD/Zucchini subfamily.</text>
</comment>
<protein>
    <recommendedName>
        <fullName evidence="5">Mitochondrial cardiolipin hydrolase</fullName>
    </recommendedName>
    <alternativeName>
        <fullName evidence="6">Mitochondrial phospholipase</fullName>
    </alternativeName>
</protein>
<dbReference type="SUPFAM" id="SSF56024">
    <property type="entry name" value="Phospholipase D/nuclease"/>
    <property type="match status" value="1"/>
</dbReference>